<feature type="chain" id="PRO_5032766847" description="Small secreted protein" evidence="1">
    <location>
        <begin position="27"/>
        <end position="108"/>
    </location>
</feature>
<keyword evidence="1" id="KW-0732">Signal</keyword>
<dbReference type="EMBL" id="JACBZD010000001">
    <property type="protein sequence ID" value="NYI05684.1"/>
    <property type="molecule type" value="Genomic_DNA"/>
</dbReference>
<dbReference type="AlphaFoldDB" id="A0A852ZY86"/>
<name>A0A852ZY86_9ACTN</name>
<keyword evidence="3" id="KW-1185">Reference proteome</keyword>
<dbReference type="Proteomes" id="UP000567795">
    <property type="component" value="Unassembled WGS sequence"/>
</dbReference>
<reference evidence="2 3" key="1">
    <citation type="submission" date="2020-07" db="EMBL/GenBank/DDBJ databases">
        <title>Sequencing the genomes of 1000 actinobacteria strains.</title>
        <authorList>
            <person name="Klenk H.-P."/>
        </authorList>
    </citation>
    <scope>NUCLEOTIDE SEQUENCE [LARGE SCALE GENOMIC DNA]</scope>
    <source>
        <strain evidence="2 3">DSM 42178</strain>
    </source>
</reference>
<dbReference type="RefSeq" id="WP_179814380.1">
    <property type="nucleotide sequence ID" value="NZ_JACBZD010000001.1"/>
</dbReference>
<accession>A0A852ZY86</accession>
<feature type="signal peptide" evidence="1">
    <location>
        <begin position="1"/>
        <end position="26"/>
    </location>
</feature>
<sequence>MRLSRILATTVSAAALVMPLAGTAQAAEGTLNVYATVLTNPESNRCLPLENTGQQYYWNNTNERAHFYTTADCSGTESAVINPGGEGWAVGAIRVVFNPVPPAADNPR</sequence>
<proteinExistence type="predicted"/>
<evidence type="ECO:0000313" key="3">
    <source>
        <dbReference type="Proteomes" id="UP000567795"/>
    </source>
</evidence>
<comment type="caution">
    <text evidence="2">The sequence shown here is derived from an EMBL/GenBank/DDBJ whole genome shotgun (WGS) entry which is preliminary data.</text>
</comment>
<evidence type="ECO:0000256" key="1">
    <source>
        <dbReference type="SAM" id="SignalP"/>
    </source>
</evidence>
<protein>
    <recommendedName>
        <fullName evidence="4">Small secreted protein</fullName>
    </recommendedName>
</protein>
<organism evidence="2 3">
    <name type="scientific">Allostreptomyces psammosilenae</name>
    <dbReference type="NCBI Taxonomy" id="1892865"/>
    <lineage>
        <taxon>Bacteria</taxon>
        <taxon>Bacillati</taxon>
        <taxon>Actinomycetota</taxon>
        <taxon>Actinomycetes</taxon>
        <taxon>Kitasatosporales</taxon>
        <taxon>Streptomycetaceae</taxon>
        <taxon>Allostreptomyces</taxon>
    </lineage>
</organism>
<evidence type="ECO:0000313" key="2">
    <source>
        <dbReference type="EMBL" id="NYI05684.1"/>
    </source>
</evidence>
<evidence type="ECO:0008006" key="4">
    <source>
        <dbReference type="Google" id="ProtNLM"/>
    </source>
</evidence>
<gene>
    <name evidence="2" type="ORF">FHU37_002627</name>
</gene>